<dbReference type="AlphaFoldDB" id="A0AAE1GDS9"/>
<gene>
    <name evidence="1" type="ORF">Pcinc_006008</name>
</gene>
<reference evidence="1" key="1">
    <citation type="submission" date="2023-10" db="EMBL/GenBank/DDBJ databases">
        <title>Genome assemblies of two species of porcelain crab, Petrolisthes cinctipes and Petrolisthes manimaculis (Anomura: Porcellanidae).</title>
        <authorList>
            <person name="Angst P."/>
        </authorList>
    </citation>
    <scope>NUCLEOTIDE SEQUENCE</scope>
    <source>
        <strain evidence="1">PB745_01</strain>
        <tissue evidence="1">Gill</tissue>
    </source>
</reference>
<dbReference type="Proteomes" id="UP001286313">
    <property type="component" value="Unassembled WGS sequence"/>
</dbReference>
<sequence length="115" mass="12740">MCCFWTTPNYATPPLHSPNHVLLLDHSKLRNYTTQLSIPCVPPGLVSSSTSRRTTTTPHLYTTHDVASATTPLHSPLHNSMPSTTLTTNILHYSLPVLFFVCYVPSVLPSPPRIM</sequence>
<dbReference type="EMBL" id="JAWQEG010000449">
    <property type="protein sequence ID" value="KAK3890011.1"/>
    <property type="molecule type" value="Genomic_DNA"/>
</dbReference>
<evidence type="ECO:0000313" key="1">
    <source>
        <dbReference type="EMBL" id="KAK3890011.1"/>
    </source>
</evidence>
<name>A0AAE1GDS9_PETCI</name>
<organism evidence="1 2">
    <name type="scientific">Petrolisthes cinctipes</name>
    <name type="common">Flat porcelain crab</name>
    <dbReference type="NCBI Taxonomy" id="88211"/>
    <lineage>
        <taxon>Eukaryota</taxon>
        <taxon>Metazoa</taxon>
        <taxon>Ecdysozoa</taxon>
        <taxon>Arthropoda</taxon>
        <taxon>Crustacea</taxon>
        <taxon>Multicrustacea</taxon>
        <taxon>Malacostraca</taxon>
        <taxon>Eumalacostraca</taxon>
        <taxon>Eucarida</taxon>
        <taxon>Decapoda</taxon>
        <taxon>Pleocyemata</taxon>
        <taxon>Anomura</taxon>
        <taxon>Galatheoidea</taxon>
        <taxon>Porcellanidae</taxon>
        <taxon>Petrolisthes</taxon>
    </lineage>
</organism>
<comment type="caution">
    <text evidence="1">The sequence shown here is derived from an EMBL/GenBank/DDBJ whole genome shotgun (WGS) entry which is preliminary data.</text>
</comment>
<protein>
    <submittedName>
        <fullName evidence="1">Uncharacterized protein</fullName>
    </submittedName>
</protein>
<keyword evidence="2" id="KW-1185">Reference proteome</keyword>
<evidence type="ECO:0000313" key="2">
    <source>
        <dbReference type="Proteomes" id="UP001286313"/>
    </source>
</evidence>
<accession>A0AAE1GDS9</accession>
<proteinExistence type="predicted"/>